<evidence type="ECO:0000313" key="13">
    <source>
        <dbReference type="EMBL" id="VVV46059.1"/>
    </source>
</evidence>
<feature type="region of interest" description="Disordered" evidence="10">
    <location>
        <begin position="1"/>
        <end position="38"/>
    </location>
</feature>
<feature type="compositionally biased region" description="Basic and acidic residues" evidence="10">
    <location>
        <begin position="163"/>
        <end position="186"/>
    </location>
</feature>
<evidence type="ECO:0000256" key="9">
    <source>
        <dbReference type="ARBA" id="ARBA00023242"/>
    </source>
</evidence>
<evidence type="ECO:0000256" key="6">
    <source>
        <dbReference type="ARBA" id="ARBA00022990"/>
    </source>
</evidence>
<dbReference type="PANTHER" id="PTHR23138">
    <property type="entry name" value="RAN BINDING PROTEIN"/>
    <property type="match status" value="1"/>
</dbReference>
<dbReference type="InterPro" id="IPR011993">
    <property type="entry name" value="PH-like_dom_sf"/>
</dbReference>
<feature type="domain" description="RanBD1" evidence="11">
    <location>
        <begin position="326"/>
        <end position="451"/>
    </location>
</feature>
<evidence type="ECO:0000256" key="2">
    <source>
        <dbReference type="ARBA" id="ARBA00022448"/>
    </source>
</evidence>
<dbReference type="SMART" id="SM00160">
    <property type="entry name" value="RanBD"/>
    <property type="match status" value="1"/>
</dbReference>
<proteinExistence type="predicted"/>
<reference evidence="13" key="1">
    <citation type="submission" date="2019-09" db="EMBL/GenBank/DDBJ databases">
        <authorList>
            <person name="Zhang L."/>
        </authorList>
    </citation>
    <scope>NUCLEOTIDE SEQUENCE</scope>
</reference>
<evidence type="ECO:0000256" key="3">
    <source>
        <dbReference type="ARBA" id="ARBA00022737"/>
    </source>
</evidence>
<evidence type="ECO:0000256" key="10">
    <source>
        <dbReference type="SAM" id="MobiDB-lite"/>
    </source>
</evidence>
<feature type="compositionally biased region" description="Basic and acidic residues" evidence="10">
    <location>
        <begin position="14"/>
        <end position="23"/>
    </location>
</feature>
<dbReference type="GO" id="GO:0015031">
    <property type="term" value="P:protein transport"/>
    <property type="evidence" value="ECO:0007669"/>
    <property type="project" value="UniProtKB-KW"/>
</dbReference>
<keyword evidence="5" id="KW-0653">Protein transport</keyword>
<evidence type="ECO:0000256" key="1">
    <source>
        <dbReference type="ARBA" id="ARBA00004567"/>
    </source>
</evidence>
<keyword evidence="8" id="KW-0906">Nuclear pore complex</keyword>
<gene>
    <name evidence="13" type="ORF">NYM_LOCUS1684</name>
</gene>
<evidence type="ECO:0000256" key="4">
    <source>
        <dbReference type="ARBA" id="ARBA00022816"/>
    </source>
</evidence>
<dbReference type="CDD" id="cd13169">
    <property type="entry name" value="RanBD_NUP50_plant"/>
    <property type="match status" value="1"/>
</dbReference>
<keyword evidence="6" id="KW-0007">Acetylation</keyword>
<dbReference type="InterPro" id="IPR000697">
    <property type="entry name" value="WH1/EVH1_dom"/>
</dbReference>
<keyword evidence="4" id="KW-0509">mRNA transport</keyword>
<dbReference type="EMBL" id="LR721774">
    <property type="protein sequence ID" value="VVV46059.1"/>
    <property type="molecule type" value="Genomic_DNA"/>
</dbReference>
<dbReference type="Gene3D" id="2.30.29.30">
    <property type="entry name" value="Pleckstrin-homology domain (PH domain)/Phosphotyrosine-binding domain (PTB)"/>
    <property type="match status" value="1"/>
</dbReference>
<dbReference type="InterPro" id="IPR000156">
    <property type="entry name" value="Ran_bind_dom"/>
</dbReference>
<accession>A0A5K0VXF7</accession>
<evidence type="ECO:0000256" key="8">
    <source>
        <dbReference type="ARBA" id="ARBA00023132"/>
    </source>
</evidence>
<dbReference type="Pfam" id="PF08911">
    <property type="entry name" value="NUP50"/>
    <property type="match status" value="1"/>
</dbReference>
<comment type="subcellular location">
    <subcellularLocation>
        <location evidence="1">Nucleus</location>
        <location evidence="1">Nuclear pore complex</location>
    </subcellularLocation>
</comment>
<feature type="region of interest" description="Disordered" evidence="10">
    <location>
        <begin position="80"/>
        <end position="202"/>
    </location>
</feature>
<dbReference type="InterPro" id="IPR015007">
    <property type="entry name" value="NUP2/50/61"/>
</dbReference>
<dbReference type="GO" id="GO:0005643">
    <property type="term" value="C:nuclear pore"/>
    <property type="evidence" value="ECO:0007669"/>
    <property type="project" value="UniProtKB-SubCell"/>
</dbReference>
<sequence>MGDGYSLSSKKRVAGREISRDDPGLDANNDVPEEEMGTFKRATDEVLATRRIVKVRRNQPSSAVSSNPFAAVRLVLQPTDAPAEGNTDSAAKTSDAPTVANALHDEVIPKESCGGTSGPEKTDEDEVTSEPSANLVFDNEGIERHSEGTLGDSAKETNGTNEAVDKSKTETDEPAKGVGEVLKDDSAQDLTEPGATNKTEAAVLNEKAMSSEGEANSGGTRTESAPLNSFQQLSGSRNAFTGLAGSGFSNPSFSFGTLPKTDCSFSFSTSGFGSCSGSTFSLKGSSTSLPLFGTGSSNNGSSSPLGLGSSSTEVNKSSGNALLVMQEVPVETGEENEKAFFVADASLYEFLDGGWKERGKGELKLNIATDGIGKPRLIMRTKGNYRLILNASLYPDMKLTNMEKKGITFSCFNSSVERRNTLSTFALKFKESATVDAFQTAVMDHTEETASLETPESSPKASDD</sequence>
<dbReference type="AlphaFoldDB" id="A0A5K0VXF7"/>
<dbReference type="InterPro" id="IPR045207">
    <property type="entry name" value="RanBD_NUP50_plant"/>
</dbReference>
<feature type="compositionally biased region" description="Polar residues" evidence="10">
    <location>
        <begin position="86"/>
        <end position="96"/>
    </location>
</feature>
<evidence type="ECO:0000259" key="11">
    <source>
        <dbReference type="PROSITE" id="PS50196"/>
    </source>
</evidence>
<organism evidence="13">
    <name type="scientific">Nymphaea colorata</name>
    <name type="common">pocket water lily</name>
    <dbReference type="NCBI Taxonomy" id="210225"/>
    <lineage>
        <taxon>Eukaryota</taxon>
        <taxon>Viridiplantae</taxon>
        <taxon>Streptophyta</taxon>
        <taxon>Embryophyta</taxon>
        <taxon>Tracheophyta</taxon>
        <taxon>Spermatophyta</taxon>
        <taxon>Magnoliopsida</taxon>
        <taxon>Nymphaeales</taxon>
        <taxon>Nymphaeaceae</taxon>
        <taxon>Nymphaea</taxon>
    </lineage>
</organism>
<dbReference type="InterPro" id="IPR045255">
    <property type="entry name" value="RanBP1-like"/>
</dbReference>
<evidence type="ECO:0000256" key="5">
    <source>
        <dbReference type="ARBA" id="ARBA00022927"/>
    </source>
</evidence>
<evidence type="ECO:0000259" key="12">
    <source>
        <dbReference type="PROSITE" id="PS50229"/>
    </source>
</evidence>
<evidence type="ECO:0000256" key="7">
    <source>
        <dbReference type="ARBA" id="ARBA00023010"/>
    </source>
</evidence>
<dbReference type="Gramene" id="NC1G0128670.1">
    <property type="protein sequence ID" value="NC1G0128670.1:cds"/>
    <property type="gene ID" value="NC1G0128670"/>
</dbReference>
<dbReference type="PROSITE" id="PS50229">
    <property type="entry name" value="WH1"/>
    <property type="match status" value="1"/>
</dbReference>
<keyword evidence="7" id="KW-0811">Translocation</keyword>
<keyword evidence="9" id="KW-0539">Nucleus</keyword>
<evidence type="ECO:0008006" key="14">
    <source>
        <dbReference type="Google" id="ProtNLM"/>
    </source>
</evidence>
<dbReference type="SUPFAM" id="SSF50729">
    <property type="entry name" value="PH domain-like"/>
    <property type="match status" value="1"/>
</dbReference>
<dbReference type="Pfam" id="PF00638">
    <property type="entry name" value="Ran_BP1"/>
    <property type="match status" value="1"/>
</dbReference>
<dbReference type="PROSITE" id="PS50196">
    <property type="entry name" value="RANBD1"/>
    <property type="match status" value="1"/>
</dbReference>
<dbReference type="GO" id="GO:0051028">
    <property type="term" value="P:mRNA transport"/>
    <property type="evidence" value="ECO:0007669"/>
    <property type="project" value="UniProtKB-KW"/>
</dbReference>
<keyword evidence="2" id="KW-0813">Transport</keyword>
<name>A0A5K0VXF7_9MAGN</name>
<feature type="domain" description="WH1" evidence="12">
    <location>
        <begin position="332"/>
        <end position="449"/>
    </location>
</feature>
<protein>
    <recommendedName>
        <fullName evidence="14">RanBD1 domain-containing protein</fullName>
    </recommendedName>
</protein>
<keyword evidence="3" id="KW-0677">Repeat</keyword>
<dbReference type="OrthoDB" id="185618at2759"/>
<dbReference type="PANTHER" id="PTHR23138:SF142">
    <property type="entry name" value="RAN-BINDING PROTEIN 3B-RELATED"/>
    <property type="match status" value="1"/>
</dbReference>
<dbReference type="OMA" id="SHMHSST"/>